<keyword evidence="3" id="KW-1005">Bacterial flagellum biogenesis</keyword>
<dbReference type="Pfam" id="PF02120">
    <property type="entry name" value="Flg_hook"/>
    <property type="match status" value="1"/>
</dbReference>
<evidence type="ECO:0000256" key="1">
    <source>
        <dbReference type="ARBA" id="ARBA00003944"/>
    </source>
</evidence>
<gene>
    <name evidence="6" type="ORF">J8F10_37205</name>
</gene>
<dbReference type="Proteomes" id="UP000676565">
    <property type="component" value="Unassembled WGS sequence"/>
</dbReference>
<reference evidence="6 7" key="1">
    <citation type="submission" date="2021-04" db="EMBL/GenBank/DDBJ databases">
        <authorList>
            <person name="Ivanova A."/>
        </authorList>
    </citation>
    <scope>NUCLEOTIDE SEQUENCE [LARGE SCALE GENOMIC DNA]</scope>
    <source>
        <strain evidence="6 7">G18</strain>
    </source>
</reference>
<evidence type="ECO:0000313" key="6">
    <source>
        <dbReference type="EMBL" id="MBP3960894.1"/>
    </source>
</evidence>
<dbReference type="PRINTS" id="PR01007">
    <property type="entry name" value="FLGHOOKFLIK"/>
</dbReference>
<dbReference type="RefSeq" id="WP_210663374.1">
    <property type="nucleotide sequence ID" value="NZ_JAGKQQ010000002.1"/>
</dbReference>
<dbReference type="InterPro" id="IPR021136">
    <property type="entry name" value="Flagellar_hook_control-like_C"/>
</dbReference>
<evidence type="ECO:0000256" key="4">
    <source>
        <dbReference type="SAM" id="MobiDB-lite"/>
    </source>
</evidence>
<name>A0ABS5C4G7_9BACT</name>
<comment type="caution">
    <text evidence="6">The sequence shown here is derived from an EMBL/GenBank/DDBJ whole genome shotgun (WGS) entry which is preliminary data.</text>
</comment>
<keyword evidence="6" id="KW-0969">Cilium</keyword>
<keyword evidence="6" id="KW-0282">Flagellum</keyword>
<comment type="function">
    <text evidence="1">Controls the length of the flagellar hook.</text>
</comment>
<dbReference type="InterPro" id="IPR001635">
    <property type="entry name" value="Flag_hook_Flik"/>
</dbReference>
<feature type="region of interest" description="Disordered" evidence="4">
    <location>
        <begin position="493"/>
        <end position="542"/>
    </location>
</feature>
<dbReference type="EMBL" id="JAGKQQ010000002">
    <property type="protein sequence ID" value="MBP3960894.1"/>
    <property type="molecule type" value="Genomic_DNA"/>
</dbReference>
<feature type="compositionally biased region" description="Pro residues" evidence="4">
    <location>
        <begin position="523"/>
        <end position="532"/>
    </location>
</feature>
<comment type="similarity">
    <text evidence="2">Belongs to the FliK family.</text>
</comment>
<dbReference type="Gene3D" id="3.30.750.140">
    <property type="match status" value="1"/>
</dbReference>
<evidence type="ECO:0000256" key="3">
    <source>
        <dbReference type="ARBA" id="ARBA00022795"/>
    </source>
</evidence>
<accession>A0ABS5C4G7</accession>
<evidence type="ECO:0000259" key="5">
    <source>
        <dbReference type="Pfam" id="PF02120"/>
    </source>
</evidence>
<dbReference type="InterPro" id="IPR038610">
    <property type="entry name" value="FliK-like_C_sf"/>
</dbReference>
<proteinExistence type="inferred from homology"/>
<dbReference type="CDD" id="cd17470">
    <property type="entry name" value="T3SS_Flik_C"/>
    <property type="match status" value="1"/>
</dbReference>
<feature type="compositionally biased region" description="Low complexity" evidence="4">
    <location>
        <begin position="533"/>
        <end position="542"/>
    </location>
</feature>
<evidence type="ECO:0000256" key="2">
    <source>
        <dbReference type="ARBA" id="ARBA00009149"/>
    </source>
</evidence>
<organism evidence="6 7">
    <name type="scientific">Gemmata palustris</name>
    <dbReference type="NCBI Taxonomy" id="2822762"/>
    <lineage>
        <taxon>Bacteria</taxon>
        <taxon>Pseudomonadati</taxon>
        <taxon>Planctomycetota</taxon>
        <taxon>Planctomycetia</taxon>
        <taxon>Gemmatales</taxon>
        <taxon>Gemmataceae</taxon>
        <taxon>Gemmata</taxon>
    </lineage>
</organism>
<keyword evidence="7" id="KW-1185">Reference proteome</keyword>
<feature type="domain" description="Flagellar hook-length control protein-like C-terminal" evidence="5">
    <location>
        <begin position="425"/>
        <end position="499"/>
    </location>
</feature>
<protein>
    <submittedName>
        <fullName evidence="6">Flagellar hook-length control protein FliK</fullName>
    </submittedName>
</protein>
<evidence type="ECO:0000313" key="7">
    <source>
        <dbReference type="Proteomes" id="UP000676565"/>
    </source>
</evidence>
<sequence length="542" mass="54262">MASTVANVTTAFPLVQTSTTSTTTRQTSRTASSDPFQTVLAEATNDTRSAQAASDANKSAATAQAADAAAAQELADQDAADKDAADARAAELAGVLAATTQLTTPTDSTTDLAVTGALGAGQATAALNGTTGELAPPNVPTQTNPLFRQFVSEAAAQNNTRIATPVTRDTNTTNANAVPTPPVVPQTTATTTAPQVLDTTNLTSAVAAVQPTQKQIVVAQTPIVAGLLPNQTEVGATLVPTPVVAPQAPIETTALPGVQVGSRPSTAGEQFAAIASAASTLTTNAPAPTTATTPSPFATTLAATPVTTDTLTDTAAAKTVIPVATNAVATAAANALTANALTSTTATTAASATRVPTQLAELGELTKKESSFGDAAPSAAAAGGFAHVLTPQAPTAPQPTATVQTPAPVAQVADGIITHAHVIARGGKTEFQIRLDPPELGTVRIRLTSDGDGINGQVVVASDSVRRMIESQLPELRQRLEATGVTVQNLSVATDSGTGADTGSRGFRSDGPADFARQAPVATGPPPRPPTVRRPGVLDVMA</sequence>
<keyword evidence="6" id="KW-0966">Cell projection</keyword>